<keyword evidence="2" id="KW-1185">Reference proteome</keyword>
<dbReference type="RefSeq" id="WP_160344615.1">
    <property type="nucleotide sequence ID" value="NZ_WKJZ01000001.1"/>
</dbReference>
<accession>A0A6I4KRY7</accession>
<gene>
    <name evidence="1" type="ORF">GJV18_09030</name>
</gene>
<protein>
    <submittedName>
        <fullName evidence="1">Uncharacterized protein</fullName>
    </submittedName>
</protein>
<name>A0A6I4KRY7_9PSED</name>
<reference evidence="1 2" key="1">
    <citation type="submission" date="2019-11" db="EMBL/GenBank/DDBJ databases">
        <title>Pseudomonas flavidum sp. nov., isolated from Baiyang Lake.</title>
        <authorList>
            <person name="Zhao Y."/>
        </authorList>
    </citation>
    <scope>NUCLEOTIDE SEQUENCE [LARGE SCALE GENOMIC DNA]</scope>
    <source>
        <strain evidence="2">R-22-3 w-18</strain>
    </source>
</reference>
<dbReference type="Proteomes" id="UP000429555">
    <property type="component" value="Unassembled WGS sequence"/>
</dbReference>
<dbReference type="EMBL" id="WKJZ01000001">
    <property type="protein sequence ID" value="MVW75459.1"/>
    <property type="molecule type" value="Genomic_DNA"/>
</dbReference>
<evidence type="ECO:0000313" key="2">
    <source>
        <dbReference type="Proteomes" id="UP000429555"/>
    </source>
</evidence>
<dbReference type="AlphaFoldDB" id="A0A6I4KRY7"/>
<organism evidence="1 2">
    <name type="scientific">Pseudomonas xionganensis</name>
    <dbReference type="NCBI Taxonomy" id="2654845"/>
    <lineage>
        <taxon>Bacteria</taxon>
        <taxon>Pseudomonadati</taxon>
        <taxon>Pseudomonadota</taxon>
        <taxon>Gammaproteobacteria</taxon>
        <taxon>Pseudomonadales</taxon>
        <taxon>Pseudomonadaceae</taxon>
        <taxon>Pseudomonas</taxon>
    </lineage>
</organism>
<evidence type="ECO:0000313" key="1">
    <source>
        <dbReference type="EMBL" id="MVW75459.1"/>
    </source>
</evidence>
<comment type="caution">
    <text evidence="1">The sequence shown here is derived from an EMBL/GenBank/DDBJ whole genome shotgun (WGS) entry which is preliminary data.</text>
</comment>
<sequence>MCSFRDEVKVLCNDPELVEQMRELLAGQVAAEQVFCEARACSEAPLCRWLGELHLGQAGRVQATLQEVVELLHGTRHAFKSKAVAQARSRLHDLLRELSEPA</sequence>
<proteinExistence type="predicted"/>